<dbReference type="Proteomes" id="UP000505355">
    <property type="component" value="Chromosome"/>
</dbReference>
<keyword evidence="1" id="KW-0732">Signal</keyword>
<evidence type="ECO:0000313" key="2">
    <source>
        <dbReference type="EMBL" id="QKJ32811.1"/>
    </source>
</evidence>
<dbReference type="InterPro" id="IPR021109">
    <property type="entry name" value="Peptidase_aspartic_dom_sf"/>
</dbReference>
<accession>A0A7D4QBM3</accession>
<evidence type="ECO:0000313" key="3">
    <source>
        <dbReference type="Proteomes" id="UP000505355"/>
    </source>
</evidence>
<feature type="chain" id="PRO_5028828971" evidence="1">
    <location>
        <begin position="24"/>
        <end position="392"/>
    </location>
</feature>
<dbReference type="SUPFAM" id="SSF50630">
    <property type="entry name" value="Acid proteases"/>
    <property type="match status" value="1"/>
</dbReference>
<dbReference type="KEGG" id="mmab:HQ865_24660"/>
<feature type="signal peptide" evidence="1">
    <location>
        <begin position="1"/>
        <end position="23"/>
    </location>
</feature>
<name>A0A7D4QBM3_9SPHI</name>
<gene>
    <name evidence="2" type="ORF">HQ865_24660</name>
</gene>
<dbReference type="EMBL" id="CP054139">
    <property type="protein sequence ID" value="QKJ32811.1"/>
    <property type="molecule type" value="Genomic_DNA"/>
</dbReference>
<dbReference type="AlphaFoldDB" id="A0A7D4QBM3"/>
<dbReference type="RefSeq" id="WP_173417456.1">
    <property type="nucleotide sequence ID" value="NZ_CP054139.1"/>
</dbReference>
<sequence>MYFRKTGFITLFITTLISPNTFAQKPVTTIPFTVVNNAIVLRVKINDNPKPLMMLFDTGADGMALSKAAAADIGLKVDKVQNTSVVGGNMKIELSAGNKFQFENGFEYPNQSIALFNDMGKGLDGIVGNNITRYYITRVDLNKCEITLYPPDNYTYEPGGTVVPVTIPQGVFIIPGNVEVTPGKAYAGDFVFDTGASYNLICFRPFVRKNKLLVSGFVPDFTASTVSMGMSSPTFNGNSVSFSFANTQPVKNMPVTLMAGGGQNENWNPGFDGSIGMGIISRYNFTINRPKNEIYLVPNHTYGYPMSFALGGLLFAFNLKSELEVTGFYQLGNNNQAALNTGTKIISINNINSAELVKDAAKIAALKQLPASSPVKIDYLEGNVKQTITLNR</sequence>
<organism evidence="2 3">
    <name type="scientific">Mucilaginibacter mali</name>
    <dbReference type="NCBI Taxonomy" id="2740462"/>
    <lineage>
        <taxon>Bacteria</taxon>
        <taxon>Pseudomonadati</taxon>
        <taxon>Bacteroidota</taxon>
        <taxon>Sphingobacteriia</taxon>
        <taxon>Sphingobacteriales</taxon>
        <taxon>Sphingobacteriaceae</taxon>
        <taxon>Mucilaginibacter</taxon>
    </lineage>
</organism>
<evidence type="ECO:0000256" key="1">
    <source>
        <dbReference type="SAM" id="SignalP"/>
    </source>
</evidence>
<dbReference type="Pfam" id="PF13650">
    <property type="entry name" value="Asp_protease_2"/>
    <property type="match status" value="1"/>
</dbReference>
<reference evidence="2 3" key="1">
    <citation type="submission" date="2020-05" db="EMBL/GenBank/DDBJ databases">
        <title>Mucilaginibacter mali sp. nov.</title>
        <authorList>
            <person name="Kim H.S."/>
            <person name="Lee K.C."/>
            <person name="Suh M.K."/>
            <person name="Kim J.-S."/>
            <person name="Han K.-I."/>
            <person name="Eom M.K."/>
            <person name="Shin Y.K."/>
            <person name="Lee J.-S."/>
        </authorList>
    </citation>
    <scope>NUCLEOTIDE SEQUENCE [LARGE SCALE GENOMIC DNA]</scope>
    <source>
        <strain evidence="2 3">G2-14</strain>
    </source>
</reference>
<keyword evidence="3" id="KW-1185">Reference proteome</keyword>
<dbReference type="Gene3D" id="2.40.70.10">
    <property type="entry name" value="Acid Proteases"/>
    <property type="match status" value="2"/>
</dbReference>
<protein>
    <submittedName>
        <fullName evidence="2">Retropepsin-like domain-containing protein</fullName>
    </submittedName>
</protein>
<proteinExistence type="predicted"/>